<evidence type="ECO:0000313" key="3">
    <source>
        <dbReference type="Proteomes" id="UP000271010"/>
    </source>
</evidence>
<dbReference type="Proteomes" id="UP000271010">
    <property type="component" value="Unassembled WGS sequence"/>
</dbReference>
<keyword evidence="3" id="KW-1185">Reference proteome</keyword>
<proteinExistence type="predicted"/>
<evidence type="ECO:0000313" key="2">
    <source>
        <dbReference type="EMBL" id="RNI28247.1"/>
    </source>
</evidence>
<sequence length="75" mass="8304">MENIYGSSLKAHQYLPPVQPVTVNNLAVAIRLSRMGYGSDYITEFVTGPWSPISPGQNEMPKLCPELSLPGRKQE</sequence>
<organism evidence="2 3">
    <name type="scientific">Rufibacter immobilis</name>
    <dbReference type="NCBI Taxonomy" id="1348778"/>
    <lineage>
        <taxon>Bacteria</taxon>
        <taxon>Pseudomonadati</taxon>
        <taxon>Bacteroidota</taxon>
        <taxon>Cytophagia</taxon>
        <taxon>Cytophagales</taxon>
        <taxon>Hymenobacteraceae</taxon>
        <taxon>Rufibacter</taxon>
    </lineage>
</organism>
<comment type="caution">
    <text evidence="2">The sequence shown here is derived from an EMBL/GenBank/DDBJ whole genome shotgun (WGS) entry which is preliminary data.</text>
</comment>
<name>A0A3M9MSQ8_9BACT</name>
<feature type="region of interest" description="Disordered" evidence="1">
    <location>
        <begin position="56"/>
        <end position="75"/>
    </location>
</feature>
<dbReference type="AlphaFoldDB" id="A0A3M9MSQ8"/>
<dbReference type="RefSeq" id="WP_123134715.1">
    <property type="nucleotide sequence ID" value="NZ_JBHMAD010000005.1"/>
</dbReference>
<dbReference type="EMBL" id="RJJE01000017">
    <property type="protein sequence ID" value="RNI28247.1"/>
    <property type="molecule type" value="Genomic_DNA"/>
</dbReference>
<gene>
    <name evidence="2" type="ORF">EFA69_19480</name>
</gene>
<evidence type="ECO:0000256" key="1">
    <source>
        <dbReference type="SAM" id="MobiDB-lite"/>
    </source>
</evidence>
<protein>
    <submittedName>
        <fullName evidence="2">Uncharacterized protein</fullName>
    </submittedName>
</protein>
<accession>A0A3M9MSQ8</accession>
<reference evidence="2 3" key="1">
    <citation type="submission" date="2018-11" db="EMBL/GenBank/DDBJ databases">
        <title>Rufibacter latericius sp. nov., isolated from water in Baiyang Lake.</title>
        <authorList>
            <person name="Yang Y."/>
        </authorList>
    </citation>
    <scope>NUCLEOTIDE SEQUENCE [LARGE SCALE GENOMIC DNA]</scope>
    <source>
        <strain evidence="2 3">MCC P1</strain>
    </source>
</reference>
<dbReference type="OrthoDB" id="894292at2"/>